<reference evidence="1" key="1">
    <citation type="submission" date="2019-12" db="EMBL/GenBank/DDBJ databases">
        <title>Genome sequencing and annotation of Brassica cretica.</title>
        <authorList>
            <person name="Studholme D.J."/>
            <person name="Sarris P."/>
        </authorList>
    </citation>
    <scope>NUCLEOTIDE SEQUENCE</scope>
    <source>
        <strain evidence="1">PFS-109/04</strain>
        <tissue evidence="1">Leaf</tissue>
    </source>
</reference>
<organism evidence="1 2">
    <name type="scientific">Brassica cretica</name>
    <name type="common">Mustard</name>
    <dbReference type="NCBI Taxonomy" id="69181"/>
    <lineage>
        <taxon>Eukaryota</taxon>
        <taxon>Viridiplantae</taxon>
        <taxon>Streptophyta</taxon>
        <taxon>Embryophyta</taxon>
        <taxon>Tracheophyta</taxon>
        <taxon>Spermatophyta</taxon>
        <taxon>Magnoliopsida</taxon>
        <taxon>eudicotyledons</taxon>
        <taxon>Gunneridae</taxon>
        <taxon>Pentapetalae</taxon>
        <taxon>rosids</taxon>
        <taxon>malvids</taxon>
        <taxon>Brassicales</taxon>
        <taxon>Brassicaceae</taxon>
        <taxon>Brassiceae</taxon>
        <taxon>Brassica</taxon>
    </lineage>
</organism>
<evidence type="ECO:0000313" key="2">
    <source>
        <dbReference type="Proteomes" id="UP000712600"/>
    </source>
</evidence>
<accession>A0A8S9NYA3</accession>
<protein>
    <submittedName>
        <fullName evidence="1">Uncharacterized protein</fullName>
    </submittedName>
</protein>
<dbReference type="AlphaFoldDB" id="A0A8S9NYA3"/>
<comment type="caution">
    <text evidence="1">The sequence shown here is derived from an EMBL/GenBank/DDBJ whole genome shotgun (WGS) entry which is preliminary data.</text>
</comment>
<evidence type="ECO:0000313" key="1">
    <source>
        <dbReference type="EMBL" id="KAF3507375.1"/>
    </source>
</evidence>
<gene>
    <name evidence="1" type="ORF">F2Q69_00009685</name>
</gene>
<name>A0A8S9NYA3_BRACR</name>
<dbReference type="EMBL" id="QGKX02001521">
    <property type="protein sequence ID" value="KAF3507375.1"/>
    <property type="molecule type" value="Genomic_DNA"/>
</dbReference>
<sequence length="383" mass="41864">MGLHPSRVAPSNVSGSRGLVGPKAWIRWSIGFLELALGIFSEVALREVAGSTLYRRGGTVVIKKSCARRWPIGFLGHALEIYGEVVLREKEKAHLSSGCSGGSPPPEASCFLFPFLSLASSLVHPSLLICFRPCCDEAEQKRRNLYLDGPLGFSGSLWGFLVRWSFGLSRNGGISTSVSDLHVSLGGVVVSRRGWFLGVLAVKSAFGLRSGIQWLGVLLRVGEEFFGVGGFVFSGRVGETFLPSPLLLGFGDSPETSSWLCWMLCSSYCCCVVRVPLPFSKLRRAVYDLFLVSSRLLQLVTLGLRRFWCLFCISCLFLEGLPFRFVGVAHRLSHVGVALALLLELGPVLGLSVRRRFLTSCGSWEGQFVEEASCLDMSSQHQC</sequence>
<proteinExistence type="predicted"/>
<dbReference type="Proteomes" id="UP000712600">
    <property type="component" value="Unassembled WGS sequence"/>
</dbReference>